<feature type="compositionally biased region" description="Basic and acidic residues" evidence="1">
    <location>
        <begin position="21"/>
        <end position="31"/>
    </location>
</feature>
<gene>
    <name evidence="2" type="ORF">LITE_LOCUS5880</name>
</gene>
<protein>
    <submittedName>
        <fullName evidence="2">Uncharacterized protein</fullName>
    </submittedName>
</protein>
<evidence type="ECO:0000313" key="3">
    <source>
        <dbReference type="Proteomes" id="UP001154282"/>
    </source>
</evidence>
<proteinExistence type="predicted"/>
<dbReference type="EMBL" id="CAMGYJ010000003">
    <property type="protein sequence ID" value="CAI0388594.1"/>
    <property type="molecule type" value="Genomic_DNA"/>
</dbReference>
<comment type="caution">
    <text evidence="2">The sequence shown here is derived from an EMBL/GenBank/DDBJ whole genome shotgun (WGS) entry which is preliminary data.</text>
</comment>
<evidence type="ECO:0000313" key="2">
    <source>
        <dbReference type="EMBL" id="CAI0388594.1"/>
    </source>
</evidence>
<keyword evidence="3" id="KW-1185">Reference proteome</keyword>
<accession>A0AAV0HUG9</accession>
<organism evidence="2 3">
    <name type="scientific">Linum tenue</name>
    <dbReference type="NCBI Taxonomy" id="586396"/>
    <lineage>
        <taxon>Eukaryota</taxon>
        <taxon>Viridiplantae</taxon>
        <taxon>Streptophyta</taxon>
        <taxon>Embryophyta</taxon>
        <taxon>Tracheophyta</taxon>
        <taxon>Spermatophyta</taxon>
        <taxon>Magnoliopsida</taxon>
        <taxon>eudicotyledons</taxon>
        <taxon>Gunneridae</taxon>
        <taxon>Pentapetalae</taxon>
        <taxon>rosids</taxon>
        <taxon>fabids</taxon>
        <taxon>Malpighiales</taxon>
        <taxon>Linaceae</taxon>
        <taxon>Linum</taxon>
    </lineage>
</organism>
<evidence type="ECO:0000256" key="1">
    <source>
        <dbReference type="SAM" id="MobiDB-lite"/>
    </source>
</evidence>
<dbReference type="AlphaFoldDB" id="A0AAV0HUG9"/>
<feature type="region of interest" description="Disordered" evidence="1">
    <location>
        <begin position="21"/>
        <end position="51"/>
    </location>
</feature>
<dbReference type="Proteomes" id="UP001154282">
    <property type="component" value="Unassembled WGS sequence"/>
</dbReference>
<sequence length="51" mass="5622">MQRMGLAMKKPVAAVEMVKEDSIGRRKERSGNDFAPGLCGLSKSYESFGRT</sequence>
<name>A0AAV0HUG9_9ROSI</name>
<reference evidence="2" key="1">
    <citation type="submission" date="2022-08" db="EMBL/GenBank/DDBJ databases">
        <authorList>
            <person name="Gutierrez-Valencia J."/>
        </authorList>
    </citation>
    <scope>NUCLEOTIDE SEQUENCE</scope>
</reference>